<dbReference type="GO" id="GO:0009922">
    <property type="term" value="F:fatty acid elongase activity"/>
    <property type="evidence" value="ECO:0007669"/>
    <property type="project" value="UniProtKB-EC"/>
</dbReference>
<keyword evidence="7" id="KW-1133">Transmembrane helix</keyword>
<evidence type="ECO:0000313" key="11">
    <source>
        <dbReference type="Proteomes" id="UP001172457"/>
    </source>
</evidence>
<dbReference type="PANTHER" id="PTHR31561">
    <property type="entry name" value="3-KETOACYL-COA SYNTHASE"/>
    <property type="match status" value="1"/>
</dbReference>
<keyword evidence="4 6" id="KW-0012">Acyltransferase</keyword>
<evidence type="ECO:0000256" key="7">
    <source>
        <dbReference type="SAM" id="Phobius"/>
    </source>
</evidence>
<dbReference type="SUPFAM" id="SSF53901">
    <property type="entry name" value="Thiolase-like"/>
    <property type="match status" value="2"/>
</dbReference>
<dbReference type="PIRSF" id="PIRSF036417">
    <property type="entry name" value="3-ktacl-CoA_syn"/>
    <property type="match status" value="1"/>
</dbReference>
<accession>A0AA38WGN9</accession>
<dbReference type="Pfam" id="PF08392">
    <property type="entry name" value="FAE1_CUT1_RppA"/>
    <property type="match status" value="1"/>
</dbReference>
<dbReference type="InterPro" id="IPR016039">
    <property type="entry name" value="Thiolase-like"/>
</dbReference>
<proteinExistence type="inferred from homology"/>
<dbReference type="Proteomes" id="UP001172457">
    <property type="component" value="Chromosome 5"/>
</dbReference>
<keyword evidence="7" id="KW-0472">Membrane</keyword>
<comment type="similarity">
    <text evidence="2 6">Belongs to the thiolase-like superfamily. Chalcone/stilbene synthases family.</text>
</comment>
<evidence type="ECO:0000256" key="6">
    <source>
        <dbReference type="PIRNR" id="PIRNR036417"/>
    </source>
</evidence>
<comment type="catalytic activity">
    <reaction evidence="5">
        <text>a very-long-chain acyl-CoA + malonyl-CoA + H(+) = a very-long-chain 3-oxoacyl-CoA + CO2 + CoA</text>
        <dbReference type="Rhea" id="RHEA:32727"/>
        <dbReference type="ChEBI" id="CHEBI:15378"/>
        <dbReference type="ChEBI" id="CHEBI:16526"/>
        <dbReference type="ChEBI" id="CHEBI:57287"/>
        <dbReference type="ChEBI" id="CHEBI:57384"/>
        <dbReference type="ChEBI" id="CHEBI:90725"/>
        <dbReference type="ChEBI" id="CHEBI:90736"/>
        <dbReference type="EC" id="2.3.1.199"/>
    </reaction>
</comment>
<evidence type="ECO:0000256" key="2">
    <source>
        <dbReference type="ARBA" id="ARBA00005531"/>
    </source>
</evidence>
<comment type="pathway">
    <text evidence="1 6">Lipid metabolism; fatty acid biosynthesis.</text>
</comment>
<evidence type="ECO:0000259" key="8">
    <source>
        <dbReference type="Pfam" id="PF08392"/>
    </source>
</evidence>
<dbReference type="GO" id="GO:0006633">
    <property type="term" value="P:fatty acid biosynthetic process"/>
    <property type="evidence" value="ECO:0007669"/>
    <property type="project" value="InterPro"/>
</dbReference>
<feature type="domain" description="FAE" evidence="8">
    <location>
        <begin position="46"/>
        <end position="329"/>
    </location>
</feature>
<comment type="caution">
    <text evidence="10">The sequence shown here is derived from an EMBL/GenBank/DDBJ whole genome shotgun (WGS) entry which is preliminary data.</text>
</comment>
<dbReference type="InterPro" id="IPR013747">
    <property type="entry name" value="ACP_syn_III_C"/>
</dbReference>
<dbReference type="AlphaFoldDB" id="A0AA38WGN9"/>
<evidence type="ECO:0000256" key="1">
    <source>
        <dbReference type="ARBA" id="ARBA00005194"/>
    </source>
</evidence>
<protein>
    <recommendedName>
        <fullName evidence="6">3-ketoacyl-CoA synthase</fullName>
        <ecNumber evidence="6">2.3.1.-</ecNumber>
    </recommendedName>
</protein>
<dbReference type="CDD" id="cd00831">
    <property type="entry name" value="CHS_like"/>
    <property type="match status" value="1"/>
</dbReference>
<evidence type="ECO:0000313" key="10">
    <source>
        <dbReference type="EMBL" id="KAJ9547746.1"/>
    </source>
</evidence>
<evidence type="ECO:0000256" key="5">
    <source>
        <dbReference type="ARBA" id="ARBA00047375"/>
    </source>
</evidence>
<evidence type="ECO:0000256" key="3">
    <source>
        <dbReference type="ARBA" id="ARBA00022679"/>
    </source>
</evidence>
<keyword evidence="7" id="KW-0812">Transmembrane</keyword>
<dbReference type="Pfam" id="PF08541">
    <property type="entry name" value="ACP_syn_III_C"/>
    <property type="match status" value="1"/>
</dbReference>
<dbReference type="EC" id="2.3.1.-" evidence="6"/>
<dbReference type="GO" id="GO:0016020">
    <property type="term" value="C:membrane"/>
    <property type="evidence" value="ECO:0007669"/>
    <property type="project" value="InterPro"/>
</dbReference>
<evidence type="ECO:0000256" key="4">
    <source>
        <dbReference type="ARBA" id="ARBA00023315"/>
    </source>
</evidence>
<feature type="transmembrane region" description="Helical" evidence="7">
    <location>
        <begin position="20"/>
        <end position="41"/>
    </location>
</feature>
<organism evidence="10 11">
    <name type="scientific">Centaurea solstitialis</name>
    <name type="common">yellow star-thistle</name>
    <dbReference type="NCBI Taxonomy" id="347529"/>
    <lineage>
        <taxon>Eukaryota</taxon>
        <taxon>Viridiplantae</taxon>
        <taxon>Streptophyta</taxon>
        <taxon>Embryophyta</taxon>
        <taxon>Tracheophyta</taxon>
        <taxon>Spermatophyta</taxon>
        <taxon>Magnoliopsida</taxon>
        <taxon>eudicotyledons</taxon>
        <taxon>Gunneridae</taxon>
        <taxon>Pentapetalae</taxon>
        <taxon>asterids</taxon>
        <taxon>campanulids</taxon>
        <taxon>Asterales</taxon>
        <taxon>Asteraceae</taxon>
        <taxon>Carduoideae</taxon>
        <taxon>Cardueae</taxon>
        <taxon>Centaureinae</taxon>
        <taxon>Centaurea</taxon>
    </lineage>
</organism>
<evidence type="ECO:0000259" key="9">
    <source>
        <dbReference type="Pfam" id="PF08541"/>
    </source>
</evidence>
<sequence length="465" mass="52441">MFIFTTNFPQYLLIHNNSNTILFLFIMIITIICLLMLYTFIMNKASSEVYLIDFACYKPPVSQQCSKEFALYQARSNGYFTEETIDFMEKTMERSGLGDSTYLAEVFFGKTYAPSIRDSRREVEMAVFGSVDMLLAKTGVRSEDIGILIVNCCIYNTVPSLSTIVVNRYKLPENVISYNLVGMGCSAGLLAIGLAKQLLKVHRNSYAMIVSTESITENCYTGTDRSKFLINCIFRVGGAAILLSNRRADRQTAKYRLLHTVHTNTSSSDRFYNCILREEDQAGIIGVTINKDLIAAAAATIKPNLAAVGRLILPVAEKFRYLKNRVGRKLLPTLKIRPHVPDFSTAVEHFLPHVGGKPVLDELQKTLRFSDTDMEASRMTLYRFGNTSSSSIWYELAYVEAKGRVKKGDRVWHIAFGSGFKCCSVIWRAMRTVDHDDKNPWTDEIAEFPVTLKDCGPMPVFFEPS</sequence>
<dbReference type="InterPro" id="IPR012392">
    <property type="entry name" value="3-ktacl-CoA_syn"/>
</dbReference>
<dbReference type="InterPro" id="IPR013601">
    <property type="entry name" value="FAE1_typ3_polyketide_synth"/>
</dbReference>
<gene>
    <name evidence="10" type="ORF">OSB04_020289</name>
</gene>
<keyword evidence="11" id="KW-1185">Reference proteome</keyword>
<reference evidence="10" key="1">
    <citation type="submission" date="2023-03" db="EMBL/GenBank/DDBJ databases">
        <title>Chromosome-scale reference genome and RAD-based genetic map of yellow starthistle (Centaurea solstitialis) reveal putative structural variation and QTLs associated with invader traits.</title>
        <authorList>
            <person name="Reatini B."/>
            <person name="Cang F.A."/>
            <person name="Jiang Q."/>
            <person name="Mckibben M.T.W."/>
            <person name="Barker M.S."/>
            <person name="Rieseberg L.H."/>
            <person name="Dlugosch K.M."/>
        </authorList>
    </citation>
    <scope>NUCLEOTIDE SEQUENCE</scope>
    <source>
        <strain evidence="10">CAN-66</strain>
        <tissue evidence="10">Leaf</tissue>
    </source>
</reference>
<dbReference type="Gene3D" id="3.40.47.10">
    <property type="match status" value="1"/>
</dbReference>
<name>A0AA38WGN9_9ASTR</name>
<feature type="domain" description="Beta-ketoacyl-[acyl-carrier-protein] synthase III C-terminal" evidence="9">
    <location>
        <begin position="347"/>
        <end position="428"/>
    </location>
</feature>
<dbReference type="EMBL" id="JARYMX010000005">
    <property type="protein sequence ID" value="KAJ9547746.1"/>
    <property type="molecule type" value="Genomic_DNA"/>
</dbReference>
<keyword evidence="3 6" id="KW-0808">Transferase</keyword>